<feature type="region of interest" description="Disordered" evidence="1">
    <location>
        <begin position="16"/>
        <end position="42"/>
    </location>
</feature>
<dbReference type="SUPFAM" id="SSF54427">
    <property type="entry name" value="NTF2-like"/>
    <property type="match status" value="1"/>
</dbReference>
<organism evidence="3 4">
    <name type="scientific">Streptomyces mimosae</name>
    <dbReference type="NCBI Taxonomy" id="2586635"/>
    <lineage>
        <taxon>Bacteria</taxon>
        <taxon>Bacillati</taxon>
        <taxon>Actinomycetota</taxon>
        <taxon>Actinomycetes</taxon>
        <taxon>Kitasatosporales</taxon>
        <taxon>Streptomycetaceae</taxon>
        <taxon>Streptomyces</taxon>
    </lineage>
</organism>
<name>A0A5N6APB9_9ACTN</name>
<gene>
    <name evidence="3" type="ORF">FH607_002570</name>
</gene>
<dbReference type="Pfam" id="PF12680">
    <property type="entry name" value="SnoaL_2"/>
    <property type="match status" value="1"/>
</dbReference>
<reference evidence="3" key="1">
    <citation type="submission" date="2019-10" db="EMBL/GenBank/DDBJ databases">
        <title>Nonomuraea sp. nov., isolated from Phyllanthus amarus.</title>
        <authorList>
            <person name="Klykleung N."/>
            <person name="Tanasupawat S."/>
        </authorList>
    </citation>
    <scope>NUCLEOTIDE SEQUENCE [LARGE SCALE GENOMIC DNA]</scope>
    <source>
        <strain evidence="3">3MP-10</strain>
    </source>
</reference>
<evidence type="ECO:0000259" key="2">
    <source>
        <dbReference type="Pfam" id="PF12680"/>
    </source>
</evidence>
<evidence type="ECO:0000256" key="1">
    <source>
        <dbReference type="SAM" id="MobiDB-lite"/>
    </source>
</evidence>
<dbReference type="EMBL" id="VDLY02000002">
    <property type="protein sequence ID" value="KAB8169953.1"/>
    <property type="molecule type" value="Genomic_DNA"/>
</dbReference>
<comment type="caution">
    <text evidence="3">The sequence shown here is derived from an EMBL/GenBank/DDBJ whole genome shotgun (WGS) entry which is preliminary data.</text>
</comment>
<protein>
    <recommendedName>
        <fullName evidence="2">SnoaL-like domain-containing protein</fullName>
    </recommendedName>
</protein>
<keyword evidence="4" id="KW-1185">Reference proteome</keyword>
<dbReference type="InterPro" id="IPR037401">
    <property type="entry name" value="SnoaL-like"/>
</dbReference>
<proteinExistence type="predicted"/>
<dbReference type="InterPro" id="IPR032710">
    <property type="entry name" value="NTF2-like_dom_sf"/>
</dbReference>
<dbReference type="Gene3D" id="3.10.450.50">
    <property type="match status" value="1"/>
</dbReference>
<feature type="domain" description="SnoaL-like" evidence="2">
    <location>
        <begin position="51"/>
        <end position="159"/>
    </location>
</feature>
<dbReference type="AlphaFoldDB" id="A0A5N6APB9"/>
<accession>A0A5N6APB9</accession>
<dbReference type="Proteomes" id="UP000314251">
    <property type="component" value="Unassembled WGS sequence"/>
</dbReference>
<evidence type="ECO:0000313" key="4">
    <source>
        <dbReference type="Proteomes" id="UP000314251"/>
    </source>
</evidence>
<sequence length="179" mass="20427">MVEARRCRTVQWRHSSERSDTVTEDLPSPFPDAAGEGNSGSARRARNIAAIRTYFRLLEDRDIESWIELWADECAVVAPYADGRVPGLLTGRADVYAFYRDEADGYARLSFPDTDIIATDDPDRVVVHWYPRGELTDGTRYRNENIGIFEFDADGRIRRFTEFFNPLGLTGRSDPADER</sequence>
<evidence type="ECO:0000313" key="3">
    <source>
        <dbReference type="EMBL" id="KAB8169953.1"/>
    </source>
</evidence>
<dbReference type="OrthoDB" id="3681559at2"/>